<dbReference type="GO" id="GO:0004518">
    <property type="term" value="F:nuclease activity"/>
    <property type="evidence" value="ECO:0007669"/>
    <property type="project" value="UniProtKB-KW"/>
</dbReference>
<dbReference type="SUPFAM" id="SSF88723">
    <property type="entry name" value="PIN domain-like"/>
    <property type="match status" value="1"/>
</dbReference>
<dbReference type="InterPro" id="IPR029060">
    <property type="entry name" value="PIN-like_dom_sf"/>
</dbReference>
<dbReference type="CDD" id="cd18682">
    <property type="entry name" value="PIN_VapC-like"/>
    <property type="match status" value="1"/>
</dbReference>
<evidence type="ECO:0000313" key="6">
    <source>
        <dbReference type="EMBL" id="MBK9296363.1"/>
    </source>
</evidence>
<evidence type="ECO:0000256" key="2">
    <source>
        <dbReference type="ARBA" id="ARBA00022723"/>
    </source>
</evidence>
<dbReference type="EMBL" id="JADJZA010000001">
    <property type="protein sequence ID" value="MBK9296363.1"/>
    <property type="molecule type" value="Genomic_DNA"/>
</dbReference>
<accession>A0A936NBG3</accession>
<dbReference type="GO" id="GO:0046872">
    <property type="term" value="F:metal ion binding"/>
    <property type="evidence" value="ECO:0007669"/>
    <property type="project" value="UniProtKB-KW"/>
</dbReference>
<keyword evidence="4" id="KW-0460">Magnesium</keyword>
<dbReference type="Pfam" id="PF01850">
    <property type="entry name" value="PIN"/>
    <property type="match status" value="1"/>
</dbReference>
<dbReference type="Proteomes" id="UP000727993">
    <property type="component" value="Unassembled WGS sequence"/>
</dbReference>
<protein>
    <submittedName>
        <fullName evidence="6">Type II toxin-antitoxin system VapC family toxin</fullName>
    </submittedName>
</protein>
<dbReference type="AlphaFoldDB" id="A0A936NBG3"/>
<sequence length="121" mass="12895">MSVVDASALLAFLQGEPGADVVEAALERGVTCGAANWSETAQKVLGKQRNWTLARALLESYSITVEPVTIEDAEWAASRWQPGEGLSLGDRLCLALGERKDGPVLTADAEWGTGGRIVQIR</sequence>
<keyword evidence="2" id="KW-0479">Metal-binding</keyword>
<reference evidence="6 7" key="1">
    <citation type="submission" date="2020-10" db="EMBL/GenBank/DDBJ databases">
        <title>Connecting structure to function with the recovery of over 1000 high-quality activated sludge metagenome-assembled genomes encoding full-length rRNA genes using long-read sequencing.</title>
        <authorList>
            <person name="Singleton C.M."/>
            <person name="Petriglieri F."/>
            <person name="Kristensen J.M."/>
            <person name="Kirkegaard R.H."/>
            <person name="Michaelsen T.Y."/>
            <person name="Andersen M.H."/>
            <person name="Karst S.M."/>
            <person name="Dueholm M.S."/>
            <person name="Nielsen P.H."/>
            <person name="Albertsen M."/>
        </authorList>
    </citation>
    <scope>NUCLEOTIDE SEQUENCE [LARGE SCALE GENOMIC DNA]</scope>
    <source>
        <strain evidence="6">Lyne_18-Q3-R50-59_MAXAC.006</strain>
    </source>
</reference>
<proteinExistence type="predicted"/>
<evidence type="ECO:0000256" key="4">
    <source>
        <dbReference type="ARBA" id="ARBA00022842"/>
    </source>
</evidence>
<evidence type="ECO:0000256" key="1">
    <source>
        <dbReference type="ARBA" id="ARBA00022722"/>
    </source>
</evidence>
<organism evidence="6 7">
    <name type="scientific">Candidatus Neomicrothrix subdominans</name>
    <dbReference type="NCBI Taxonomy" id="2954438"/>
    <lineage>
        <taxon>Bacteria</taxon>
        <taxon>Bacillati</taxon>
        <taxon>Actinomycetota</taxon>
        <taxon>Acidimicrobiia</taxon>
        <taxon>Acidimicrobiales</taxon>
        <taxon>Microthrixaceae</taxon>
        <taxon>Candidatus Neomicrothrix</taxon>
    </lineage>
</organism>
<feature type="domain" description="PIN" evidence="5">
    <location>
        <begin position="3"/>
        <end position="110"/>
    </location>
</feature>
<keyword evidence="3" id="KW-0378">Hydrolase</keyword>
<dbReference type="InterPro" id="IPR002716">
    <property type="entry name" value="PIN_dom"/>
</dbReference>
<keyword evidence="1" id="KW-0540">Nuclease</keyword>
<dbReference type="Gene3D" id="3.40.50.1010">
    <property type="entry name" value="5'-nuclease"/>
    <property type="match status" value="1"/>
</dbReference>
<evidence type="ECO:0000259" key="5">
    <source>
        <dbReference type="Pfam" id="PF01850"/>
    </source>
</evidence>
<dbReference type="GO" id="GO:0016787">
    <property type="term" value="F:hydrolase activity"/>
    <property type="evidence" value="ECO:0007669"/>
    <property type="project" value="UniProtKB-KW"/>
</dbReference>
<evidence type="ECO:0000313" key="7">
    <source>
        <dbReference type="Proteomes" id="UP000727993"/>
    </source>
</evidence>
<name>A0A936NBG3_9ACTN</name>
<comment type="caution">
    <text evidence="6">The sequence shown here is derived from an EMBL/GenBank/DDBJ whole genome shotgun (WGS) entry which is preliminary data.</text>
</comment>
<gene>
    <name evidence="6" type="ORF">IPN02_05755</name>
</gene>
<evidence type="ECO:0000256" key="3">
    <source>
        <dbReference type="ARBA" id="ARBA00022801"/>
    </source>
</evidence>